<reference evidence="1 2" key="1">
    <citation type="journal article" date="2018" name="Genome Biol. Evol.">
        <title>Multiple Roots of Fruiting Body Formation in Amoebozoa.</title>
        <authorList>
            <person name="Hillmann F."/>
            <person name="Forbes G."/>
            <person name="Novohradska S."/>
            <person name="Ferling I."/>
            <person name="Riege K."/>
            <person name="Groth M."/>
            <person name="Westermann M."/>
            <person name="Marz M."/>
            <person name="Spaller T."/>
            <person name="Winckler T."/>
            <person name="Schaap P."/>
            <person name="Glockner G."/>
        </authorList>
    </citation>
    <scope>NUCLEOTIDE SEQUENCE [LARGE SCALE GENOMIC DNA]</scope>
    <source>
        <strain evidence="1 2">Jena</strain>
    </source>
</reference>
<evidence type="ECO:0000313" key="1">
    <source>
        <dbReference type="EMBL" id="PRP76516.1"/>
    </source>
</evidence>
<sequence>MLVCGAIEANSTRKRTTFICRITLVLGPGSATAIGPSLPKARDQLISDAPATVIYLDHNGNGEYDQGEEISEEATRAMNFQTTVTMSKKLKEAEIVTGVDVSNKFSMRYTLAPSNQVNQAFAVDQDTVMVDLWGMPTYPTAANSSAKIAIIVLFSKSNYTEMLRLYFKNDTAKTGLSWSAARNSLMLTVPGSKSITLIPSDVPTQLSTGTVTQRALLLYTGLKEE</sequence>
<organism evidence="1 2">
    <name type="scientific">Planoprotostelium fungivorum</name>
    <dbReference type="NCBI Taxonomy" id="1890364"/>
    <lineage>
        <taxon>Eukaryota</taxon>
        <taxon>Amoebozoa</taxon>
        <taxon>Evosea</taxon>
        <taxon>Variosea</taxon>
        <taxon>Cavosteliida</taxon>
        <taxon>Cavosteliaceae</taxon>
        <taxon>Planoprotostelium</taxon>
    </lineage>
</organism>
<keyword evidence="2" id="KW-1185">Reference proteome</keyword>
<dbReference type="AlphaFoldDB" id="A0A2P6MXZ3"/>
<dbReference type="EMBL" id="MDYQ01000319">
    <property type="protein sequence ID" value="PRP76516.1"/>
    <property type="molecule type" value="Genomic_DNA"/>
</dbReference>
<evidence type="ECO:0000313" key="2">
    <source>
        <dbReference type="Proteomes" id="UP000241769"/>
    </source>
</evidence>
<comment type="caution">
    <text evidence="1">The sequence shown here is derived from an EMBL/GenBank/DDBJ whole genome shotgun (WGS) entry which is preliminary data.</text>
</comment>
<protein>
    <submittedName>
        <fullName evidence="1">Uncharacterized protein</fullName>
    </submittedName>
</protein>
<dbReference type="InParanoid" id="A0A2P6MXZ3"/>
<dbReference type="Proteomes" id="UP000241769">
    <property type="component" value="Unassembled WGS sequence"/>
</dbReference>
<proteinExistence type="predicted"/>
<gene>
    <name evidence="1" type="ORF">PROFUN_15090</name>
</gene>
<name>A0A2P6MXZ3_9EUKA</name>
<accession>A0A2P6MXZ3</accession>